<comment type="caution">
    <text evidence="2">The sequence shown here is derived from an EMBL/GenBank/DDBJ whole genome shotgun (WGS) entry which is preliminary data.</text>
</comment>
<dbReference type="EMBL" id="JAUKTR010000003">
    <property type="protein sequence ID" value="MDO1559465.1"/>
    <property type="molecule type" value="Genomic_DNA"/>
</dbReference>
<reference evidence="2" key="1">
    <citation type="submission" date="2023-07" db="EMBL/GenBank/DDBJ databases">
        <title>Brevundimonas soil sp. nov., isolated from the soil of chemical plant.</title>
        <authorList>
            <person name="Wu N."/>
        </authorList>
    </citation>
    <scope>NUCLEOTIDE SEQUENCE</scope>
    <source>
        <strain evidence="2">XZ-24</strain>
    </source>
</reference>
<comment type="similarity">
    <text evidence="1">Belongs to the glycosyltransferase 20 family.</text>
</comment>
<evidence type="ECO:0000256" key="1">
    <source>
        <dbReference type="ARBA" id="ARBA00008799"/>
    </source>
</evidence>
<proteinExistence type="inferred from homology"/>
<sequence>MTRLIVVSNRVSAPTDAAAPSSGGLAMALRAALQDHGGLWFGWSGETSEHAQSEPPKTRTVGGIQTVTAALTEHELETYYNGYANRTLWPLLHQRLDLMASDRELAKGYLAVNARFAALLAPLIEPDDQVWVHDYHLIPLASELRKLGVTCRIGFFLHTPWPAHQIFRALPEHRARARELLAYDLIGFQTEEWRRAFEDYLARDDAEIAAETGRQPRTGVYPIGIDAEAFAKALETTAAGRAHDRLMASCAFRKVLLGVDRLDYSKGLEDRLRGFEQFLADNPDQHRRVTFVQIANLSREQVESYQQIRARLDALAGHINGAYADFDWSPVRYVNREHRRDHLAGLYRAAHVGLVTPLIDGMNLVAKEYVAAQNPDDPGVLILSRFAGAAEQMKDALLINPYSADELADAIRRALAMPKQERLKRWETLAHGVRTDDVTAWRRSFLKDLSASA</sequence>
<accession>A0ABT8SLM8</accession>
<dbReference type="InterPro" id="IPR001830">
    <property type="entry name" value="Glyco_trans_20"/>
</dbReference>
<dbReference type="PANTHER" id="PTHR10788:SF106">
    <property type="entry name" value="BCDNA.GH08860"/>
    <property type="match status" value="1"/>
</dbReference>
<dbReference type="Pfam" id="PF00982">
    <property type="entry name" value="Glyco_transf_20"/>
    <property type="match status" value="1"/>
</dbReference>
<dbReference type="Proteomes" id="UP001169063">
    <property type="component" value="Unassembled WGS sequence"/>
</dbReference>
<organism evidence="2 3">
    <name type="scientific">Peiella sedimenti</name>
    <dbReference type="NCBI Taxonomy" id="3061083"/>
    <lineage>
        <taxon>Bacteria</taxon>
        <taxon>Pseudomonadati</taxon>
        <taxon>Pseudomonadota</taxon>
        <taxon>Alphaproteobacteria</taxon>
        <taxon>Caulobacterales</taxon>
        <taxon>Caulobacteraceae</taxon>
        <taxon>Peiella</taxon>
    </lineage>
</organism>
<evidence type="ECO:0000313" key="2">
    <source>
        <dbReference type="EMBL" id="MDO1559465.1"/>
    </source>
</evidence>
<dbReference type="Gene3D" id="3.40.50.2000">
    <property type="entry name" value="Glycogen Phosphorylase B"/>
    <property type="match status" value="2"/>
</dbReference>
<protein>
    <submittedName>
        <fullName evidence="2">Trehalose-6-phosphate synthase</fullName>
    </submittedName>
</protein>
<dbReference type="PANTHER" id="PTHR10788">
    <property type="entry name" value="TREHALOSE-6-PHOSPHATE SYNTHASE"/>
    <property type="match status" value="1"/>
</dbReference>
<evidence type="ECO:0000313" key="3">
    <source>
        <dbReference type="Proteomes" id="UP001169063"/>
    </source>
</evidence>
<name>A0ABT8SLM8_9CAUL</name>
<dbReference type="SUPFAM" id="SSF53756">
    <property type="entry name" value="UDP-Glycosyltransferase/glycogen phosphorylase"/>
    <property type="match status" value="1"/>
</dbReference>
<dbReference type="RefSeq" id="WP_302109894.1">
    <property type="nucleotide sequence ID" value="NZ_JAUKTR010000003.1"/>
</dbReference>
<gene>
    <name evidence="2" type="ORF">Q0812_08495</name>
</gene>
<dbReference type="CDD" id="cd03788">
    <property type="entry name" value="GT20_TPS"/>
    <property type="match status" value="1"/>
</dbReference>
<keyword evidence="3" id="KW-1185">Reference proteome</keyword>